<dbReference type="Proteomes" id="UP001162164">
    <property type="component" value="Unassembled WGS sequence"/>
</dbReference>
<keyword evidence="2" id="KW-0235">DNA replication</keyword>
<accession>A0ABQ9JPE2</accession>
<dbReference type="Gene3D" id="1.10.8.60">
    <property type="match status" value="1"/>
</dbReference>
<dbReference type="PANTHER" id="PTHR46765:SF1">
    <property type="entry name" value="P-LOOP CONTAINING NUCLEOSIDE TRIPHOSPHATE HYDROLASES SUPERFAMILY PROTEIN"/>
    <property type="match status" value="1"/>
</dbReference>
<keyword evidence="12" id="KW-1185">Reference proteome</keyword>
<comment type="similarity">
    <text evidence="8">Belongs to the activator 1 small subunits family. CTF18 subfamily.</text>
</comment>
<dbReference type="SMART" id="SM00382">
    <property type="entry name" value="AAA"/>
    <property type="match status" value="1"/>
</dbReference>
<dbReference type="PANTHER" id="PTHR46765">
    <property type="entry name" value="P-LOOP CONTAINING NUCLEOSIDE TRIPHOSPHATE HYDROLASES SUPERFAMILY PROTEIN"/>
    <property type="match status" value="1"/>
</dbReference>
<feature type="domain" description="AAA+ ATPase" evidence="10">
    <location>
        <begin position="363"/>
        <end position="523"/>
    </location>
</feature>
<evidence type="ECO:0000256" key="9">
    <source>
        <dbReference type="SAM" id="MobiDB-lite"/>
    </source>
</evidence>
<evidence type="ECO:0000256" key="8">
    <source>
        <dbReference type="ARBA" id="ARBA00043975"/>
    </source>
</evidence>
<dbReference type="EMBL" id="JAPWTJ010000357">
    <property type="protein sequence ID" value="KAJ8979267.1"/>
    <property type="molecule type" value="Genomic_DNA"/>
</dbReference>
<dbReference type="InterPro" id="IPR027417">
    <property type="entry name" value="P-loop_NTPase"/>
</dbReference>
<evidence type="ECO:0000256" key="4">
    <source>
        <dbReference type="ARBA" id="ARBA00022840"/>
    </source>
</evidence>
<dbReference type="InterPro" id="IPR053016">
    <property type="entry name" value="CTF18-RFC_complex"/>
</dbReference>
<name>A0ABQ9JPE2_9CUCU</name>
<evidence type="ECO:0000259" key="10">
    <source>
        <dbReference type="SMART" id="SM00382"/>
    </source>
</evidence>
<evidence type="ECO:0000313" key="12">
    <source>
        <dbReference type="Proteomes" id="UP001162164"/>
    </source>
</evidence>
<organism evidence="11 12">
    <name type="scientific">Molorchus minor</name>
    <dbReference type="NCBI Taxonomy" id="1323400"/>
    <lineage>
        <taxon>Eukaryota</taxon>
        <taxon>Metazoa</taxon>
        <taxon>Ecdysozoa</taxon>
        <taxon>Arthropoda</taxon>
        <taxon>Hexapoda</taxon>
        <taxon>Insecta</taxon>
        <taxon>Pterygota</taxon>
        <taxon>Neoptera</taxon>
        <taxon>Endopterygota</taxon>
        <taxon>Coleoptera</taxon>
        <taxon>Polyphaga</taxon>
        <taxon>Cucujiformia</taxon>
        <taxon>Chrysomeloidea</taxon>
        <taxon>Cerambycidae</taxon>
        <taxon>Lamiinae</taxon>
        <taxon>Monochamini</taxon>
        <taxon>Molorchus</taxon>
    </lineage>
</organism>
<comment type="subcellular location">
    <subcellularLocation>
        <location evidence="1">Nucleus</location>
    </subcellularLocation>
</comment>
<dbReference type="CDD" id="cd00009">
    <property type="entry name" value="AAA"/>
    <property type="match status" value="1"/>
</dbReference>
<keyword evidence="6" id="KW-0539">Nucleus</keyword>
<evidence type="ECO:0000256" key="3">
    <source>
        <dbReference type="ARBA" id="ARBA00022741"/>
    </source>
</evidence>
<gene>
    <name evidence="11" type="ORF">NQ317_012737</name>
</gene>
<keyword evidence="4" id="KW-0067">ATP-binding</keyword>
<keyword evidence="5" id="KW-0238">DNA-binding</keyword>
<evidence type="ECO:0000256" key="2">
    <source>
        <dbReference type="ARBA" id="ARBA00022705"/>
    </source>
</evidence>
<keyword evidence="3" id="KW-0547">Nucleotide-binding</keyword>
<evidence type="ECO:0000313" key="11">
    <source>
        <dbReference type="EMBL" id="KAJ8979267.1"/>
    </source>
</evidence>
<protein>
    <recommendedName>
        <fullName evidence="10">AAA+ ATPase domain-containing protein</fullName>
    </recommendedName>
</protein>
<dbReference type="InterPro" id="IPR003593">
    <property type="entry name" value="AAA+_ATPase"/>
</dbReference>
<evidence type="ECO:0000256" key="1">
    <source>
        <dbReference type="ARBA" id="ARBA00004123"/>
    </source>
</evidence>
<dbReference type="InterPro" id="IPR003959">
    <property type="entry name" value="ATPase_AAA_core"/>
</dbReference>
<evidence type="ECO:0000256" key="6">
    <source>
        <dbReference type="ARBA" id="ARBA00023242"/>
    </source>
</evidence>
<dbReference type="SUPFAM" id="SSF52540">
    <property type="entry name" value="P-loop containing nucleoside triphosphate hydrolases"/>
    <property type="match status" value="1"/>
</dbReference>
<keyword evidence="7" id="KW-0131">Cell cycle</keyword>
<proteinExistence type="inferred from homology"/>
<sequence length="977" mass="112204">MGDYPDPDEEFELMYGDELENKNKLNAEKSLNFNTPSGKNKEKSTSICSDTQQLFGSNSCTQSQSDHDLNKRTAPSNSTQGTVEELFGDITDIGEDLVFEQQPVAKERVELFNSKKRTADELFGDITDIGNDDLFSDIIINPRKKKKASNSNLENEEKNKRDFALIEHILQLRQLAKDQHCVTVSNKDHSTINLERDKRNLSYRVPKYPFIGVTRHDKERVYIRFHSEEYEKEESERVIKDCSFGGVMGDTFKEVWQEAQLLINNQMDIDVQSLEVTDDEISVVQQEDETTKLWVDLYKPRKYLELLSDESTNRIMLRWIKLWDKVVFNRKPKIKLIKPEDPNKKFFKFQELSTELDEHDRPHYKVALLCGPPGLGKTTLAHMVAKHAGYNVVEINASDDRSPEAFKTSLENATQMRSVLDQERRPNCLIFDEIDGAPQTSIDYLVKFISGIATSKSKKGKHQKQFILKRPIICICNDVYVPALRPLRQIAFVVNFPSTSSVRLSERLMEIARRQQIKTDLGAMLALAEKSNNDIRSCLSVLHFFKVQNKPVTLFDVHRASIGQKDMQKGLFSVWNDIFQITKTKSSTNSPKDTQSNNLKFRMAKILHVVSSFGDYERVAQGVFENFPRLKLKDSSLSGISQSLEWFVFTDLINHEIHSLQNYSLTGYLQYAFVVWHFKFATMQHQKLNYPTVAYEVRTKENRRKALIAELLRGMRPSVRIYCQTLSLILDMLPFLMLIITPPFRPVSLHLYTKEERANMLKVVHIMIDYNLNYVQERTPEGTYIYKLEPNIEELLTYSDIDGIQKRELSYSNKQLIAREVELEKMRRFEVPKQAVVPQKAAVPNRRNISDKVSVLGNVAVPGKVPLVVPNKQQRTAVKTSLEPENKASTPLPNHLQRLEVKSVKPSKQSGRIHFNVGLRLELGLLEINGQTMTSASNAHTWFSVLTFCLFKLADIQIGKAQWADSGEGSGQDMFHN</sequence>
<dbReference type="Pfam" id="PF00004">
    <property type="entry name" value="AAA"/>
    <property type="match status" value="1"/>
</dbReference>
<dbReference type="InterPro" id="IPR047854">
    <property type="entry name" value="RFC_lid"/>
</dbReference>
<dbReference type="CDD" id="cd18140">
    <property type="entry name" value="HLD_clamp_RFC"/>
    <property type="match status" value="1"/>
</dbReference>
<reference evidence="11" key="1">
    <citation type="journal article" date="2023" name="Insect Mol. Biol.">
        <title>Genome sequencing provides insights into the evolution of gene families encoding plant cell wall-degrading enzymes in longhorned beetles.</title>
        <authorList>
            <person name="Shin N.R."/>
            <person name="Okamura Y."/>
            <person name="Kirsch R."/>
            <person name="Pauchet Y."/>
        </authorList>
    </citation>
    <scope>NUCLEOTIDE SEQUENCE</scope>
    <source>
        <strain evidence="11">MMC_N1</strain>
    </source>
</reference>
<evidence type="ECO:0000256" key="5">
    <source>
        <dbReference type="ARBA" id="ARBA00023125"/>
    </source>
</evidence>
<feature type="region of interest" description="Disordered" evidence="9">
    <location>
        <begin position="57"/>
        <end position="80"/>
    </location>
</feature>
<dbReference type="Gene3D" id="3.40.50.300">
    <property type="entry name" value="P-loop containing nucleotide triphosphate hydrolases"/>
    <property type="match status" value="1"/>
</dbReference>
<evidence type="ECO:0000256" key="7">
    <source>
        <dbReference type="ARBA" id="ARBA00023306"/>
    </source>
</evidence>
<comment type="caution">
    <text evidence="11">The sequence shown here is derived from an EMBL/GenBank/DDBJ whole genome shotgun (WGS) entry which is preliminary data.</text>
</comment>